<reference evidence="3" key="1">
    <citation type="submission" date="2020-01" db="EMBL/GenBank/DDBJ databases">
        <authorList>
            <person name="Meier V. D."/>
            <person name="Meier V D."/>
        </authorList>
    </citation>
    <scope>NUCLEOTIDE SEQUENCE</scope>
    <source>
        <strain evidence="3">HLG_WM_MAG_09</strain>
    </source>
</reference>
<sequence length="257" mass="29079">MSDWKNAFRSFYYENAPEPDDISLPAEQTALLVIDIQNTYLEEPDDVAEAKRRQPFFQRMNQQVIPKTAELINASRQAGIEVIFARIACQKDDGRDRSLSQKKPGFNYLLLPKDREDSQIVPELEPQGDEITVLKTTDSALTGTNLRLILHNMGIKSVVVAGIFTDQCVSSTVRSLADESFEVVVVEDCCAAATDELHEQELRMINMIYCHVLQSEDVFEVIDDKVSEVFGKYQRKGKLACSTEKMDQAIEAHLQEK</sequence>
<dbReference type="PANTHER" id="PTHR43540">
    <property type="entry name" value="PEROXYUREIDOACRYLATE/UREIDOACRYLATE AMIDOHYDROLASE-RELATED"/>
    <property type="match status" value="1"/>
</dbReference>
<dbReference type="CDD" id="cd00431">
    <property type="entry name" value="cysteine_hydrolases"/>
    <property type="match status" value="1"/>
</dbReference>
<dbReference type="InterPro" id="IPR050272">
    <property type="entry name" value="Isochorismatase-like_hydrls"/>
</dbReference>
<keyword evidence="1" id="KW-0378">Hydrolase</keyword>
<dbReference type="InterPro" id="IPR000868">
    <property type="entry name" value="Isochorismatase-like_dom"/>
</dbReference>
<dbReference type="GO" id="GO:0016787">
    <property type="term" value="F:hydrolase activity"/>
    <property type="evidence" value="ECO:0007669"/>
    <property type="project" value="UniProtKB-KW"/>
</dbReference>
<dbReference type="SUPFAM" id="SSF52499">
    <property type="entry name" value="Isochorismatase-like hydrolases"/>
    <property type="match status" value="1"/>
</dbReference>
<dbReference type="PANTHER" id="PTHR43540:SF1">
    <property type="entry name" value="ISOCHORISMATASE HYDROLASE"/>
    <property type="match status" value="1"/>
</dbReference>
<accession>A0A6S6UKC2</accession>
<organism evidence="3">
    <name type="scientific">uncultured Thiotrichaceae bacterium</name>
    <dbReference type="NCBI Taxonomy" id="298394"/>
    <lineage>
        <taxon>Bacteria</taxon>
        <taxon>Pseudomonadati</taxon>
        <taxon>Pseudomonadota</taxon>
        <taxon>Gammaproteobacteria</taxon>
        <taxon>Thiotrichales</taxon>
        <taxon>Thiotrichaceae</taxon>
        <taxon>environmental samples</taxon>
    </lineage>
</organism>
<dbReference type="EMBL" id="CACVAT010000528">
    <property type="protein sequence ID" value="CAA6829472.1"/>
    <property type="molecule type" value="Genomic_DNA"/>
</dbReference>
<dbReference type="InterPro" id="IPR036380">
    <property type="entry name" value="Isochorismatase-like_sf"/>
</dbReference>
<dbReference type="AlphaFoldDB" id="A0A6S6UKC2"/>
<feature type="domain" description="Isochorismatase-like" evidence="2">
    <location>
        <begin position="29"/>
        <end position="216"/>
    </location>
</feature>
<proteinExistence type="predicted"/>
<evidence type="ECO:0000256" key="1">
    <source>
        <dbReference type="ARBA" id="ARBA00022801"/>
    </source>
</evidence>
<dbReference type="Pfam" id="PF00857">
    <property type="entry name" value="Isochorismatase"/>
    <property type="match status" value="1"/>
</dbReference>
<evidence type="ECO:0000259" key="2">
    <source>
        <dbReference type="Pfam" id="PF00857"/>
    </source>
</evidence>
<gene>
    <name evidence="3" type="ORF">HELGO_WM22575</name>
</gene>
<evidence type="ECO:0000313" key="3">
    <source>
        <dbReference type="EMBL" id="CAA6829472.1"/>
    </source>
</evidence>
<protein>
    <submittedName>
        <fullName evidence="3">Amidases related to nicotinamidase</fullName>
    </submittedName>
</protein>
<dbReference type="Gene3D" id="3.40.50.850">
    <property type="entry name" value="Isochorismatase-like"/>
    <property type="match status" value="1"/>
</dbReference>
<name>A0A6S6UKC2_9GAMM</name>